<dbReference type="InterPro" id="IPR036770">
    <property type="entry name" value="Ankyrin_rpt-contain_sf"/>
</dbReference>
<keyword evidence="3" id="KW-0808">Transferase</keyword>
<evidence type="ECO:0000313" key="3">
    <source>
        <dbReference type="EMBL" id="TNJ28659.1"/>
    </source>
</evidence>
<dbReference type="InterPro" id="IPR011009">
    <property type="entry name" value="Kinase-like_dom_sf"/>
</dbReference>
<dbReference type="Pfam" id="PF12796">
    <property type="entry name" value="Ank_2"/>
    <property type="match status" value="1"/>
</dbReference>
<gene>
    <name evidence="3" type="ORF">GMRT_13184</name>
</gene>
<dbReference type="AlphaFoldDB" id="A0A4Z1T7V4"/>
<dbReference type="Pfam" id="PF00069">
    <property type="entry name" value="Pkinase"/>
    <property type="match status" value="1"/>
</dbReference>
<reference evidence="3 4" key="1">
    <citation type="submission" date="2019-05" db="EMBL/GenBank/DDBJ databases">
        <title>The compact genome of Giardia muris reveals important steps in the evolution of intestinal protozoan parasites.</title>
        <authorList>
            <person name="Xu F."/>
            <person name="Jimenez-Gonzalez A."/>
            <person name="Einarsson E."/>
            <person name="Astvaldsson A."/>
            <person name="Peirasmaki D."/>
            <person name="Eckmann L."/>
            <person name="Andersson J.O."/>
            <person name="Svard S.G."/>
            <person name="Jerlstrom-Hultqvist J."/>
        </authorList>
    </citation>
    <scope>NUCLEOTIDE SEQUENCE [LARGE SCALE GENOMIC DNA]</scope>
    <source>
        <strain evidence="3 4">Roberts-Thomson</strain>
    </source>
</reference>
<dbReference type="VEuPathDB" id="GiardiaDB:GMRT_13184"/>
<evidence type="ECO:0000256" key="1">
    <source>
        <dbReference type="SAM" id="MobiDB-lite"/>
    </source>
</evidence>
<feature type="domain" description="Protein kinase" evidence="2">
    <location>
        <begin position="1"/>
        <end position="289"/>
    </location>
</feature>
<proteinExistence type="predicted"/>
<keyword evidence="4" id="KW-1185">Reference proteome</keyword>
<dbReference type="InterPro" id="IPR002110">
    <property type="entry name" value="Ankyrin_rpt"/>
</dbReference>
<feature type="compositionally biased region" description="Polar residues" evidence="1">
    <location>
        <begin position="428"/>
        <end position="438"/>
    </location>
</feature>
<sequence>MRLERAVLDLPPQYVVERVILQTTATLMAQLSDSHLGALCTVRQARYLADSLADHNEVIGQTAILKFLQHPNLVRVIDIIYSPYKCSYCVVLDRVSTTLTDLVQRSLAMGRPLPEEEVWRLTAQMVSGLIYLHSSWTKKYVDSNGETVIIGRIPHRGIHPDSIYILADGTAVLSDFHLPMTPQDIISLNTLDEIAYMAPEMLTGGGMFSLKSDLWSLGCVMYFMCTGTPCFTGETIAELKQRIVNGICVGLDKTHANYSEVLISAIHKLLSVNPLQRPTAVELSEHPHIANCDVIFSEDASNTGIHSNLRTLPTPNNAHQPLVVNIAKMDKNSEIVVQPVRYKRDLGFSSAELGTQPEEVSPLRRVPHKVSEEGQISAVIELSEESFEHPTVNDESTTIEPSLLLKQPPGPDSDRRASPPTVGEHRNTYTYDNTRQSPMSHEASLAARLDAGIPRLSVTMGMTGIVPAAPQNIDTYLYDESEKNVEQTWEVPIVSVTEHVPDDDTETPGKQIEVDDANTSQWTMEEPTRDKTLSMDSSCLGGGDPSQLITRQGNDSFAEAAPLESMGQSLEPSLAMSHPLSDYPNPSMDSSLKPLSVENPNNLQQEHELPAEEHLPLSTIAASDYFSPRPISKDDTCLNEASWTQPQGSIISGLPRPSSRMRSKGPSFQVQVERVMAERRQGDTSAMISTLPKTPRSDSSALPSISPFMATTTPSFFNTSRATLDRVPPSSDSQAIFVEKPYVVPGRQKTITDESIESEQHPSYTARMPRPPKSNFRGKTSLMKAAIAGDLETALASIHEARLQDITGMTALMLAIMHRHRAVAEILINAELNIQDGSGWTALMWAVHMGDMYSVQMLLPEAGKRDIYGRTALMLAASHGYSDLVAVLADCEGGLQRRDGWTALMAASFHSLVEVDYILADREIGLPGKIPNTICLSQHGNTDAYLECVRILAPKETGLTTTRLFQWGSGFTALMAAALANFGGACRLLFDQEGKIFQSDGKGAEDYAEEYASNGALAALHEAIEQQSRYRGETRPRM</sequence>
<dbReference type="PANTHER" id="PTHR24120">
    <property type="entry name" value="GH07239P"/>
    <property type="match status" value="1"/>
</dbReference>
<dbReference type="Proteomes" id="UP000315496">
    <property type="component" value="Chromosome 2"/>
</dbReference>
<dbReference type="GO" id="GO:0004672">
    <property type="term" value="F:protein kinase activity"/>
    <property type="evidence" value="ECO:0007669"/>
    <property type="project" value="InterPro"/>
</dbReference>
<dbReference type="EMBL" id="VDLU01000002">
    <property type="protein sequence ID" value="TNJ28659.1"/>
    <property type="molecule type" value="Genomic_DNA"/>
</dbReference>
<feature type="compositionally biased region" description="Basic and acidic residues" evidence="1">
    <location>
        <begin position="412"/>
        <end position="427"/>
    </location>
</feature>
<name>A0A4Z1T7V4_GIAMU</name>
<dbReference type="InterPro" id="IPR000719">
    <property type="entry name" value="Prot_kinase_dom"/>
</dbReference>
<evidence type="ECO:0000313" key="4">
    <source>
        <dbReference type="Proteomes" id="UP000315496"/>
    </source>
</evidence>
<dbReference type="OrthoDB" id="1405469at2759"/>
<dbReference type="PANTHER" id="PTHR24120:SF4">
    <property type="entry name" value="GH07239P"/>
    <property type="match status" value="1"/>
</dbReference>
<dbReference type="Gene3D" id="1.10.510.10">
    <property type="entry name" value="Transferase(Phosphotransferase) domain 1"/>
    <property type="match status" value="1"/>
</dbReference>
<dbReference type="SUPFAM" id="SSF48403">
    <property type="entry name" value="Ankyrin repeat"/>
    <property type="match status" value="1"/>
</dbReference>
<feature type="region of interest" description="Disordered" evidence="1">
    <location>
        <begin position="754"/>
        <end position="774"/>
    </location>
</feature>
<feature type="region of interest" description="Disordered" evidence="1">
    <location>
        <begin position="386"/>
        <end position="438"/>
    </location>
</feature>
<accession>A0A4Z1T7V4</accession>
<evidence type="ECO:0000259" key="2">
    <source>
        <dbReference type="PROSITE" id="PS50011"/>
    </source>
</evidence>
<dbReference type="GO" id="GO:0005524">
    <property type="term" value="F:ATP binding"/>
    <property type="evidence" value="ECO:0007669"/>
    <property type="project" value="InterPro"/>
</dbReference>
<dbReference type="SUPFAM" id="SSF56112">
    <property type="entry name" value="Protein kinase-like (PK-like)"/>
    <property type="match status" value="1"/>
</dbReference>
<organism evidence="3 4">
    <name type="scientific">Giardia muris</name>
    <dbReference type="NCBI Taxonomy" id="5742"/>
    <lineage>
        <taxon>Eukaryota</taxon>
        <taxon>Metamonada</taxon>
        <taxon>Diplomonadida</taxon>
        <taxon>Hexamitidae</taxon>
        <taxon>Giardiinae</taxon>
        <taxon>Giardia</taxon>
    </lineage>
</organism>
<protein>
    <submittedName>
        <fullName evidence="3">Kinase, NEK</fullName>
    </submittedName>
</protein>
<dbReference type="Gene3D" id="1.25.40.20">
    <property type="entry name" value="Ankyrin repeat-containing domain"/>
    <property type="match status" value="1"/>
</dbReference>
<dbReference type="SMART" id="SM00248">
    <property type="entry name" value="ANK"/>
    <property type="match status" value="5"/>
</dbReference>
<comment type="caution">
    <text evidence="3">The sequence shown here is derived from an EMBL/GenBank/DDBJ whole genome shotgun (WGS) entry which is preliminary data.</text>
</comment>
<keyword evidence="3" id="KW-0418">Kinase</keyword>
<dbReference type="PROSITE" id="PS50011">
    <property type="entry name" value="PROTEIN_KINASE_DOM"/>
    <property type="match status" value="1"/>
</dbReference>